<dbReference type="KEGG" id="simp:C6571_02580"/>
<comment type="cofactor">
    <cofactor evidence="12">
        <name>heme</name>
        <dbReference type="ChEBI" id="CHEBI:30413"/>
    </cofactor>
    <text evidence="12">The heme is bound between the two transmembrane subunits.</text>
</comment>
<evidence type="ECO:0000256" key="10">
    <source>
        <dbReference type="ARBA" id="ARBA00023136"/>
    </source>
</evidence>
<dbReference type="PANTHER" id="PTHR10978">
    <property type="entry name" value="SUCCINATE DEHYDROGENASE CYTOCHROME B560 SUBUNIT"/>
    <property type="match status" value="1"/>
</dbReference>
<dbReference type="OrthoDB" id="9799441at2"/>
<dbReference type="InterPro" id="IPR018495">
    <property type="entry name" value="Succ_DH_cyt_bsu_CS"/>
</dbReference>
<dbReference type="CDD" id="cd03499">
    <property type="entry name" value="SQR_TypeC_SdhC"/>
    <property type="match status" value="1"/>
</dbReference>
<evidence type="ECO:0000256" key="3">
    <source>
        <dbReference type="ARBA" id="ARBA00007244"/>
    </source>
</evidence>
<keyword evidence="5 12" id="KW-0349">Heme</keyword>
<comment type="similarity">
    <text evidence="3">Belongs to the cytochrome b560 family.</text>
</comment>
<dbReference type="InterPro" id="IPR014314">
    <property type="entry name" value="Succ_DH_cytb556"/>
</dbReference>
<evidence type="ECO:0000313" key="14">
    <source>
        <dbReference type="EMBL" id="AVO40310.1"/>
    </source>
</evidence>
<keyword evidence="6 13" id="KW-0812">Transmembrane</keyword>
<reference evidence="14 15" key="1">
    <citation type="submission" date="2018-03" db="EMBL/GenBank/DDBJ databases">
        <title>Genome sequencing of Simplicispira sp.</title>
        <authorList>
            <person name="Kim S.-J."/>
            <person name="Heo J."/>
            <person name="Kwon S.-W."/>
        </authorList>
    </citation>
    <scope>NUCLEOTIDE SEQUENCE [LARGE SCALE GENOMIC DNA]</scope>
    <source>
        <strain evidence="14 15">SC1-8</strain>
    </source>
</reference>
<dbReference type="GO" id="GO:0009055">
    <property type="term" value="F:electron transfer activity"/>
    <property type="evidence" value="ECO:0007669"/>
    <property type="project" value="InterPro"/>
</dbReference>
<dbReference type="EMBL" id="CP027669">
    <property type="protein sequence ID" value="AVO40310.1"/>
    <property type="molecule type" value="Genomic_DNA"/>
</dbReference>
<keyword evidence="15" id="KW-1185">Reference proteome</keyword>
<evidence type="ECO:0000313" key="15">
    <source>
        <dbReference type="Proteomes" id="UP000239326"/>
    </source>
</evidence>
<proteinExistence type="inferred from homology"/>
<evidence type="ECO:0000256" key="11">
    <source>
        <dbReference type="ARBA" id="ARBA00025912"/>
    </source>
</evidence>
<evidence type="ECO:0000256" key="9">
    <source>
        <dbReference type="ARBA" id="ARBA00023004"/>
    </source>
</evidence>
<keyword evidence="10 13" id="KW-0472">Membrane</keyword>
<dbReference type="GO" id="GO:0006099">
    <property type="term" value="P:tricarboxylic acid cycle"/>
    <property type="evidence" value="ECO:0007669"/>
    <property type="project" value="InterPro"/>
</dbReference>
<feature type="transmembrane region" description="Helical" evidence="13">
    <location>
        <begin position="110"/>
        <end position="129"/>
    </location>
</feature>
<comment type="subunit">
    <text evidence="11">Part of an enzyme complex containing four subunits: a flavoprotein, an iron-sulfur protein, plus two membrane-anchoring proteins, SdhC and SdhD. The complex can form homotrimers.</text>
</comment>
<feature type="binding site" description="axial binding residue" evidence="12">
    <location>
        <position position="86"/>
    </location>
    <ligand>
        <name>heme</name>
        <dbReference type="ChEBI" id="CHEBI:30413"/>
        <note>ligand shared with second transmembrane subunit</note>
    </ligand>
    <ligandPart>
        <name>Fe</name>
        <dbReference type="ChEBI" id="CHEBI:18248"/>
    </ligandPart>
</feature>
<evidence type="ECO:0000256" key="6">
    <source>
        <dbReference type="ARBA" id="ARBA00022692"/>
    </source>
</evidence>
<comment type="function">
    <text evidence="1">Membrane-anchoring subunit of succinate dehydrogenase (SDH).</text>
</comment>
<evidence type="ECO:0000256" key="13">
    <source>
        <dbReference type="SAM" id="Phobius"/>
    </source>
</evidence>
<comment type="subcellular location">
    <subcellularLocation>
        <location evidence="2">Membrane</location>
        <topology evidence="2">Multi-pass membrane protein</topology>
    </subcellularLocation>
</comment>
<feature type="transmembrane region" description="Helical" evidence="13">
    <location>
        <begin position="20"/>
        <end position="50"/>
    </location>
</feature>
<evidence type="ECO:0000256" key="2">
    <source>
        <dbReference type="ARBA" id="ARBA00004141"/>
    </source>
</evidence>
<dbReference type="Pfam" id="PF01127">
    <property type="entry name" value="Sdh_cyt"/>
    <property type="match status" value="1"/>
</dbReference>
<evidence type="ECO:0000256" key="7">
    <source>
        <dbReference type="ARBA" id="ARBA00022723"/>
    </source>
</evidence>
<dbReference type="InterPro" id="IPR034804">
    <property type="entry name" value="SQR/QFR_C/D"/>
</dbReference>
<dbReference type="Proteomes" id="UP000239326">
    <property type="component" value="Chromosome"/>
</dbReference>
<keyword evidence="9 12" id="KW-0408">Iron</keyword>
<dbReference type="AlphaFoldDB" id="A0A2S0MWN6"/>
<dbReference type="PROSITE" id="PS01000">
    <property type="entry name" value="SDH_CYT_1"/>
    <property type="match status" value="1"/>
</dbReference>
<sequence length="130" mass="13630">MSRSARTPRSRPVFLNLAQITLPVGALTSILHRLSGVLLATGVPALLYLLQGSLGDAGDFSDTTALLRQPVVKIFLIALAWALAHHMLAGVRHMLTDIDVGSSLGKARRTAWGVNLAAMAIAVLAAGVVL</sequence>
<evidence type="ECO:0000256" key="1">
    <source>
        <dbReference type="ARBA" id="ARBA00004050"/>
    </source>
</evidence>
<keyword evidence="8 13" id="KW-1133">Transmembrane helix</keyword>
<protein>
    <recommendedName>
        <fullName evidence="4">Succinate dehydrogenase cytochrome b556 subunit</fullName>
    </recommendedName>
</protein>
<dbReference type="Gene3D" id="1.20.1300.10">
    <property type="entry name" value="Fumarate reductase/succinate dehydrogenase, transmembrane subunit"/>
    <property type="match status" value="1"/>
</dbReference>
<organism evidence="14 15">
    <name type="scientific">Simplicispira suum</name>
    <dbReference type="NCBI Taxonomy" id="2109915"/>
    <lineage>
        <taxon>Bacteria</taxon>
        <taxon>Pseudomonadati</taxon>
        <taxon>Pseudomonadota</taxon>
        <taxon>Betaproteobacteria</taxon>
        <taxon>Burkholderiales</taxon>
        <taxon>Comamonadaceae</taxon>
        <taxon>Simplicispira</taxon>
    </lineage>
</organism>
<accession>A0A2S0MWN6</accession>
<dbReference type="GO" id="GO:0046872">
    <property type="term" value="F:metal ion binding"/>
    <property type="evidence" value="ECO:0007669"/>
    <property type="project" value="UniProtKB-KW"/>
</dbReference>
<dbReference type="RefSeq" id="WP_106445303.1">
    <property type="nucleotide sequence ID" value="NZ_CP027669.1"/>
</dbReference>
<dbReference type="PIRSF" id="PIRSF000178">
    <property type="entry name" value="SDH_cyt_b560"/>
    <property type="match status" value="1"/>
</dbReference>
<dbReference type="SUPFAM" id="SSF81343">
    <property type="entry name" value="Fumarate reductase respiratory complex transmembrane subunits"/>
    <property type="match status" value="1"/>
</dbReference>
<evidence type="ECO:0000256" key="5">
    <source>
        <dbReference type="ARBA" id="ARBA00022617"/>
    </source>
</evidence>
<evidence type="ECO:0000256" key="4">
    <source>
        <dbReference type="ARBA" id="ARBA00020076"/>
    </source>
</evidence>
<name>A0A2S0MWN6_9BURK</name>
<gene>
    <name evidence="14" type="primary">sdhC</name>
    <name evidence="14" type="ORF">C6571_02580</name>
</gene>
<evidence type="ECO:0000256" key="8">
    <source>
        <dbReference type="ARBA" id="ARBA00022989"/>
    </source>
</evidence>
<evidence type="ECO:0000256" key="12">
    <source>
        <dbReference type="PIRSR" id="PIRSR000178-1"/>
    </source>
</evidence>
<feature type="transmembrane region" description="Helical" evidence="13">
    <location>
        <begin position="70"/>
        <end position="89"/>
    </location>
</feature>
<keyword evidence="7 12" id="KW-0479">Metal-binding</keyword>
<dbReference type="PANTHER" id="PTHR10978:SF5">
    <property type="entry name" value="SUCCINATE DEHYDROGENASE CYTOCHROME B560 SUBUNIT, MITOCHONDRIAL"/>
    <property type="match status" value="1"/>
</dbReference>
<dbReference type="GO" id="GO:0005886">
    <property type="term" value="C:plasma membrane"/>
    <property type="evidence" value="ECO:0007669"/>
    <property type="project" value="TreeGrafter"/>
</dbReference>
<dbReference type="NCBIfam" id="TIGR02970">
    <property type="entry name" value="succ_dehyd_cytB"/>
    <property type="match status" value="1"/>
</dbReference>
<dbReference type="InterPro" id="IPR000701">
    <property type="entry name" value="SuccDH_FuR_B_TM-su"/>
</dbReference>